<dbReference type="Proteomes" id="UP000001887">
    <property type="component" value="Chromosome"/>
</dbReference>
<feature type="domain" description="DUF1559" evidence="2">
    <location>
        <begin position="59"/>
        <end position="321"/>
    </location>
</feature>
<gene>
    <name evidence="3" type="ordered locus">Psta_0397</name>
</gene>
<evidence type="ECO:0000259" key="2">
    <source>
        <dbReference type="Pfam" id="PF07596"/>
    </source>
</evidence>
<dbReference type="PANTHER" id="PTHR30093">
    <property type="entry name" value="GENERAL SECRETION PATHWAY PROTEIN G"/>
    <property type="match status" value="1"/>
</dbReference>
<dbReference type="eggNOG" id="COG2165">
    <property type="taxonomic scope" value="Bacteria"/>
</dbReference>
<dbReference type="AlphaFoldDB" id="D2R2H8"/>
<dbReference type="KEGG" id="psl:Psta_0397"/>
<keyword evidence="1" id="KW-1133">Transmembrane helix</keyword>
<feature type="transmembrane region" description="Helical" evidence="1">
    <location>
        <begin position="33"/>
        <end position="58"/>
    </location>
</feature>
<evidence type="ECO:0000256" key="1">
    <source>
        <dbReference type="SAM" id="Phobius"/>
    </source>
</evidence>
<keyword evidence="4" id="KW-1185">Reference proteome</keyword>
<dbReference type="InterPro" id="IPR012902">
    <property type="entry name" value="N_methyl_site"/>
</dbReference>
<reference evidence="3 4" key="1">
    <citation type="journal article" date="2009" name="Stand. Genomic Sci.">
        <title>Complete genome sequence of Pirellula staleyi type strain (ATCC 27377).</title>
        <authorList>
            <person name="Clum A."/>
            <person name="Tindall B.J."/>
            <person name="Sikorski J."/>
            <person name="Ivanova N."/>
            <person name="Mavrommatis K."/>
            <person name="Lucas S."/>
            <person name="Glavina del Rio T."/>
            <person name="Nolan M."/>
            <person name="Chen F."/>
            <person name="Tice H."/>
            <person name="Pitluck S."/>
            <person name="Cheng J.F."/>
            <person name="Chertkov O."/>
            <person name="Brettin T."/>
            <person name="Han C."/>
            <person name="Detter J.C."/>
            <person name="Kuske C."/>
            <person name="Bruce D."/>
            <person name="Goodwin L."/>
            <person name="Ovchinikova G."/>
            <person name="Pati A."/>
            <person name="Mikhailova N."/>
            <person name="Chen A."/>
            <person name="Palaniappan K."/>
            <person name="Land M."/>
            <person name="Hauser L."/>
            <person name="Chang Y.J."/>
            <person name="Jeffries C.D."/>
            <person name="Chain P."/>
            <person name="Rohde M."/>
            <person name="Goker M."/>
            <person name="Bristow J."/>
            <person name="Eisen J.A."/>
            <person name="Markowitz V."/>
            <person name="Hugenholtz P."/>
            <person name="Kyrpides N.C."/>
            <person name="Klenk H.P."/>
            <person name="Lapidus A."/>
        </authorList>
    </citation>
    <scope>NUCLEOTIDE SEQUENCE [LARGE SCALE GENOMIC DNA]</scope>
    <source>
        <strain evidence="4">ATCC 27377 / DSM 6068 / ICPB 4128</strain>
    </source>
</reference>
<dbReference type="NCBIfam" id="TIGR02532">
    <property type="entry name" value="IV_pilin_GFxxxE"/>
    <property type="match status" value="1"/>
</dbReference>
<sequence precursor="true">MPAGSMQFAHAVLCRSFALVRFATPLRRPPHRPAFTLVELLVVIAIIGVLVALLLPAVQAAREAARRMSCSNNLKQINLAIHNYHDTHLALPPSQATFTNTDGKSTSNGLQALILPFAEQGNVNNIYNYDMGFDHPVNQVAINTRIPFYYCPSSTNGEKKVNLIDISSTTQTPTGTAAVNNYYPVRNVRNTANVVLEGCFARATNGQLVGQTGGGPLCPNLAAIVDGTSNTFWFVEIGGRPEYYVHGKTITPVAGGIFLFSAWAGNTAMALNSYTADGLVQKGPCMMNCTNQFQPYSFHPSGCMFGLADGSVRFLSETIDGDTFRALGSPLGGEAVMMP</sequence>
<proteinExistence type="predicted"/>
<organism evidence="3 4">
    <name type="scientific">Pirellula staleyi (strain ATCC 27377 / DSM 6068 / ICPB 4128)</name>
    <name type="common">Pirella staleyi</name>
    <dbReference type="NCBI Taxonomy" id="530564"/>
    <lineage>
        <taxon>Bacteria</taxon>
        <taxon>Pseudomonadati</taxon>
        <taxon>Planctomycetota</taxon>
        <taxon>Planctomycetia</taxon>
        <taxon>Pirellulales</taxon>
        <taxon>Pirellulaceae</taxon>
        <taxon>Pirellula</taxon>
    </lineage>
</organism>
<accession>D2R2H8</accession>
<dbReference type="Gene3D" id="3.30.700.10">
    <property type="entry name" value="Glycoprotein, Type 4 Pilin"/>
    <property type="match status" value="1"/>
</dbReference>
<dbReference type="SUPFAM" id="SSF54523">
    <property type="entry name" value="Pili subunits"/>
    <property type="match status" value="1"/>
</dbReference>
<keyword evidence="1" id="KW-0472">Membrane</keyword>
<name>D2R2H8_PIRSD</name>
<dbReference type="HOGENOM" id="CLU_041661_0_0_0"/>
<protein>
    <recommendedName>
        <fullName evidence="2">DUF1559 domain-containing protein</fullName>
    </recommendedName>
</protein>
<dbReference type="STRING" id="530564.Psta_0397"/>
<evidence type="ECO:0000313" key="3">
    <source>
        <dbReference type="EMBL" id="ADB15087.1"/>
    </source>
</evidence>
<dbReference type="InterPro" id="IPR027558">
    <property type="entry name" value="Pre_pil_HX9DG_C"/>
</dbReference>
<evidence type="ECO:0000313" key="4">
    <source>
        <dbReference type="Proteomes" id="UP000001887"/>
    </source>
</evidence>
<dbReference type="Pfam" id="PF07596">
    <property type="entry name" value="SBP_bac_10"/>
    <property type="match status" value="1"/>
</dbReference>
<dbReference type="NCBIfam" id="TIGR04294">
    <property type="entry name" value="pre_pil_HX9DG"/>
    <property type="match status" value="1"/>
</dbReference>
<dbReference type="EMBL" id="CP001848">
    <property type="protein sequence ID" value="ADB15087.1"/>
    <property type="molecule type" value="Genomic_DNA"/>
</dbReference>
<dbReference type="PANTHER" id="PTHR30093:SF2">
    <property type="entry name" value="TYPE II SECRETION SYSTEM PROTEIN H"/>
    <property type="match status" value="1"/>
</dbReference>
<dbReference type="InterPro" id="IPR011453">
    <property type="entry name" value="DUF1559"/>
</dbReference>
<dbReference type="Pfam" id="PF07963">
    <property type="entry name" value="N_methyl"/>
    <property type="match status" value="1"/>
</dbReference>
<keyword evidence="1" id="KW-0812">Transmembrane</keyword>
<dbReference type="InterPro" id="IPR045584">
    <property type="entry name" value="Pilin-like"/>
</dbReference>